<gene>
    <name evidence="2" type="ORF">PGT21_017021</name>
    <name evidence="3" type="ORF">PGTUg99_003224</name>
</gene>
<dbReference type="EMBL" id="VSWC01000131">
    <property type="protein sequence ID" value="KAA1080679.1"/>
    <property type="molecule type" value="Genomic_DNA"/>
</dbReference>
<keyword evidence="1" id="KW-0732">Signal</keyword>
<organism evidence="2 4">
    <name type="scientific">Puccinia graminis f. sp. tritici</name>
    <dbReference type="NCBI Taxonomy" id="56615"/>
    <lineage>
        <taxon>Eukaryota</taxon>
        <taxon>Fungi</taxon>
        <taxon>Dikarya</taxon>
        <taxon>Basidiomycota</taxon>
        <taxon>Pucciniomycotina</taxon>
        <taxon>Pucciniomycetes</taxon>
        <taxon>Pucciniales</taxon>
        <taxon>Pucciniaceae</taxon>
        <taxon>Puccinia</taxon>
    </lineage>
</organism>
<accession>A0A5B0MXT2</accession>
<proteinExistence type="predicted"/>
<feature type="chain" id="PRO_5036137323" evidence="1">
    <location>
        <begin position="20"/>
        <end position="52"/>
    </location>
</feature>
<evidence type="ECO:0000313" key="4">
    <source>
        <dbReference type="Proteomes" id="UP000324748"/>
    </source>
</evidence>
<reference evidence="4 5" key="1">
    <citation type="submission" date="2019-05" db="EMBL/GenBank/DDBJ databases">
        <title>Emergence of the Ug99 lineage of the wheat stem rust pathogen through somatic hybridization.</title>
        <authorList>
            <person name="Li F."/>
            <person name="Upadhyaya N.M."/>
            <person name="Sperschneider J."/>
            <person name="Matny O."/>
            <person name="Nguyen-Phuc H."/>
            <person name="Mago R."/>
            <person name="Raley C."/>
            <person name="Miller M.E."/>
            <person name="Silverstein K.A.T."/>
            <person name="Henningsen E."/>
            <person name="Hirsch C.D."/>
            <person name="Visser B."/>
            <person name="Pretorius Z.A."/>
            <person name="Steffenson B.J."/>
            <person name="Schwessinger B."/>
            <person name="Dodds P.N."/>
            <person name="Figueroa M."/>
        </authorList>
    </citation>
    <scope>NUCLEOTIDE SEQUENCE [LARGE SCALE GENOMIC DNA]</scope>
    <source>
        <strain evidence="2">21-0</strain>
        <strain evidence="3 5">Ug99</strain>
    </source>
</reference>
<evidence type="ECO:0000313" key="3">
    <source>
        <dbReference type="EMBL" id="KAA1092037.1"/>
    </source>
</evidence>
<dbReference type="Proteomes" id="UP000325313">
    <property type="component" value="Unassembled WGS sequence"/>
</dbReference>
<protein>
    <submittedName>
        <fullName evidence="2">Uncharacterized protein</fullName>
    </submittedName>
</protein>
<dbReference type="AlphaFoldDB" id="A0A5B0MXT2"/>
<feature type="signal peptide" evidence="1">
    <location>
        <begin position="1"/>
        <end position="19"/>
    </location>
</feature>
<keyword evidence="4" id="KW-1185">Reference proteome</keyword>
<evidence type="ECO:0000256" key="1">
    <source>
        <dbReference type="SAM" id="SignalP"/>
    </source>
</evidence>
<name>A0A5B0MXT2_PUCGR</name>
<evidence type="ECO:0000313" key="5">
    <source>
        <dbReference type="Proteomes" id="UP000325313"/>
    </source>
</evidence>
<dbReference type="EMBL" id="VDEP01000378">
    <property type="protein sequence ID" value="KAA1092037.1"/>
    <property type="molecule type" value="Genomic_DNA"/>
</dbReference>
<dbReference type="Proteomes" id="UP000324748">
    <property type="component" value="Unassembled WGS sequence"/>
</dbReference>
<sequence length="52" mass="5528">MSLITILVVGLSTVETLNARDLNSSTIIVIGSLSTSIIRLDSSWKILAALLN</sequence>
<evidence type="ECO:0000313" key="2">
    <source>
        <dbReference type="EMBL" id="KAA1080679.1"/>
    </source>
</evidence>
<comment type="caution">
    <text evidence="2">The sequence shown here is derived from an EMBL/GenBank/DDBJ whole genome shotgun (WGS) entry which is preliminary data.</text>
</comment>